<dbReference type="OrthoDB" id="4350643at2"/>
<keyword evidence="1" id="KW-0805">Transcription regulation</keyword>
<proteinExistence type="predicted"/>
<dbReference type="Proteomes" id="UP000253868">
    <property type="component" value="Chromosome"/>
</dbReference>
<feature type="transmembrane region" description="Helical" evidence="4">
    <location>
        <begin position="159"/>
        <end position="177"/>
    </location>
</feature>
<keyword evidence="4" id="KW-0472">Membrane</keyword>
<dbReference type="EMBL" id="CP031194">
    <property type="protein sequence ID" value="AXG78878.1"/>
    <property type="molecule type" value="Genomic_DNA"/>
</dbReference>
<reference evidence="6" key="1">
    <citation type="submission" date="2018-07" db="EMBL/GenBank/DDBJ databases">
        <authorList>
            <person name="Zhao J."/>
        </authorList>
    </citation>
    <scope>NUCLEOTIDE SEQUENCE [LARGE SCALE GENOMIC DNA]</scope>
    <source>
        <strain evidence="6">GSSD-12</strain>
    </source>
</reference>
<gene>
    <name evidence="5" type="ORF">DVK44_15510</name>
</gene>
<feature type="compositionally biased region" description="Basic and acidic residues" evidence="3">
    <location>
        <begin position="105"/>
        <end position="115"/>
    </location>
</feature>
<accession>A0A345HQA4</accession>
<evidence type="ECO:0000256" key="2">
    <source>
        <dbReference type="ARBA" id="ARBA00023163"/>
    </source>
</evidence>
<protein>
    <recommendedName>
        <fullName evidence="7">Zf-HC2 domain-containing protein</fullName>
    </recommendedName>
</protein>
<evidence type="ECO:0000313" key="5">
    <source>
        <dbReference type="EMBL" id="AXG78878.1"/>
    </source>
</evidence>
<sequence>MTSTTDTAQHPDVSEISDLTEGLLSPSRTSDVRDHLDGCVLCADVHDSLEEIKGLLGTLPGPPRMPADIAGRIDAALAAEALLNATTPAESVSDEPVTTAVTARAESDESARVSRETPSPAEPAPLVAAEGVRSDRPAGRPRAATGPGRSTRARRRRTALLGAVFGTAAVGVGVLLFQNGAVSTQDASDSQAKAVASASGQDGGVEFSGDLQSRVDALLNTPAAERAVPKDATASVPFRGTGGERSASPSYGLRGLPEIPDCIQRGTGRSDTALAAEQGSYEGSPAYLVVLPYSGDNDRVQAYVIDASCVENASAAKGKVLLTHAYLLR</sequence>
<feature type="region of interest" description="Disordered" evidence="3">
    <location>
        <begin position="1"/>
        <end position="30"/>
    </location>
</feature>
<dbReference type="Gene3D" id="1.10.10.1320">
    <property type="entry name" value="Anti-sigma factor, zinc-finger domain"/>
    <property type="match status" value="1"/>
</dbReference>
<evidence type="ECO:0000256" key="3">
    <source>
        <dbReference type="SAM" id="MobiDB-lite"/>
    </source>
</evidence>
<evidence type="ECO:0000256" key="1">
    <source>
        <dbReference type="ARBA" id="ARBA00023015"/>
    </source>
</evidence>
<evidence type="ECO:0000313" key="6">
    <source>
        <dbReference type="Proteomes" id="UP000253868"/>
    </source>
</evidence>
<evidence type="ECO:0008006" key="7">
    <source>
        <dbReference type="Google" id="ProtNLM"/>
    </source>
</evidence>
<dbReference type="AlphaFoldDB" id="A0A345HQA4"/>
<organism evidence="5 6">
    <name type="scientific">Streptomyces paludis</name>
    <dbReference type="NCBI Taxonomy" id="2282738"/>
    <lineage>
        <taxon>Bacteria</taxon>
        <taxon>Bacillati</taxon>
        <taxon>Actinomycetota</taxon>
        <taxon>Actinomycetes</taxon>
        <taxon>Kitasatosporales</taxon>
        <taxon>Streptomycetaceae</taxon>
        <taxon>Streptomyces</taxon>
    </lineage>
</organism>
<dbReference type="RefSeq" id="WP_114660213.1">
    <property type="nucleotide sequence ID" value="NZ_CP031194.1"/>
</dbReference>
<feature type="region of interest" description="Disordered" evidence="3">
    <location>
        <begin position="87"/>
        <end position="154"/>
    </location>
</feature>
<evidence type="ECO:0000256" key="4">
    <source>
        <dbReference type="SAM" id="Phobius"/>
    </source>
</evidence>
<name>A0A345HQA4_9ACTN</name>
<feature type="region of interest" description="Disordered" evidence="3">
    <location>
        <begin position="230"/>
        <end position="256"/>
    </location>
</feature>
<keyword evidence="4" id="KW-1133">Transmembrane helix</keyword>
<keyword evidence="2" id="KW-0804">Transcription</keyword>
<dbReference type="InterPro" id="IPR041916">
    <property type="entry name" value="Anti_sigma_zinc_sf"/>
</dbReference>
<dbReference type="KEGG" id="spad:DVK44_15510"/>
<keyword evidence="4" id="KW-0812">Transmembrane</keyword>
<keyword evidence="6" id="KW-1185">Reference proteome</keyword>